<sequence>MKPLGIFYMIFLTCIGTLLKLIKNLEKIALTVTKKLNEVVHTPAKVLADQDVNKDVWKLVPGKHNLTSPMSPYS</sequence>
<keyword evidence="1" id="KW-1133">Transmembrane helix</keyword>
<gene>
    <name evidence="2" type="ORF">QJS10_CPA07g00798</name>
</gene>
<comment type="caution">
    <text evidence="2">The sequence shown here is derived from an EMBL/GenBank/DDBJ whole genome shotgun (WGS) entry which is preliminary data.</text>
</comment>
<evidence type="ECO:0000256" key="1">
    <source>
        <dbReference type="SAM" id="Phobius"/>
    </source>
</evidence>
<reference evidence="2" key="2">
    <citation type="submission" date="2023-06" db="EMBL/GenBank/DDBJ databases">
        <authorList>
            <person name="Ma L."/>
            <person name="Liu K.-W."/>
            <person name="Li Z."/>
            <person name="Hsiao Y.-Y."/>
            <person name="Qi Y."/>
            <person name="Fu T."/>
            <person name="Tang G."/>
            <person name="Zhang D."/>
            <person name="Sun W.-H."/>
            <person name="Liu D.-K."/>
            <person name="Li Y."/>
            <person name="Chen G.-Z."/>
            <person name="Liu X.-D."/>
            <person name="Liao X.-Y."/>
            <person name="Jiang Y.-T."/>
            <person name="Yu X."/>
            <person name="Hao Y."/>
            <person name="Huang J."/>
            <person name="Zhao X.-W."/>
            <person name="Ke S."/>
            <person name="Chen Y.-Y."/>
            <person name="Wu W.-L."/>
            <person name="Hsu J.-L."/>
            <person name="Lin Y.-F."/>
            <person name="Huang M.-D."/>
            <person name="Li C.-Y."/>
            <person name="Huang L."/>
            <person name="Wang Z.-W."/>
            <person name="Zhao X."/>
            <person name="Zhong W.-Y."/>
            <person name="Peng D.-H."/>
            <person name="Ahmad S."/>
            <person name="Lan S."/>
            <person name="Zhang J.-S."/>
            <person name="Tsai W.-C."/>
            <person name="Van De Peer Y."/>
            <person name="Liu Z.-J."/>
        </authorList>
    </citation>
    <scope>NUCLEOTIDE SEQUENCE</scope>
    <source>
        <strain evidence="2">CP</strain>
        <tissue evidence="2">Leaves</tissue>
    </source>
</reference>
<name>A0AAV9EIN4_ACOCL</name>
<keyword evidence="3" id="KW-1185">Reference proteome</keyword>
<dbReference type="EMBL" id="JAUJYO010000007">
    <property type="protein sequence ID" value="KAK1312083.1"/>
    <property type="molecule type" value="Genomic_DNA"/>
</dbReference>
<accession>A0AAV9EIN4</accession>
<keyword evidence="1" id="KW-0812">Transmembrane</keyword>
<evidence type="ECO:0000313" key="3">
    <source>
        <dbReference type="Proteomes" id="UP001180020"/>
    </source>
</evidence>
<dbReference type="Proteomes" id="UP001180020">
    <property type="component" value="Unassembled WGS sequence"/>
</dbReference>
<reference evidence="2" key="1">
    <citation type="journal article" date="2023" name="Nat. Commun.">
        <title>Diploid and tetraploid genomes of Acorus and the evolution of monocots.</title>
        <authorList>
            <person name="Ma L."/>
            <person name="Liu K.W."/>
            <person name="Li Z."/>
            <person name="Hsiao Y.Y."/>
            <person name="Qi Y."/>
            <person name="Fu T."/>
            <person name="Tang G.D."/>
            <person name="Zhang D."/>
            <person name="Sun W.H."/>
            <person name="Liu D.K."/>
            <person name="Li Y."/>
            <person name="Chen G.Z."/>
            <person name="Liu X.D."/>
            <person name="Liao X.Y."/>
            <person name="Jiang Y.T."/>
            <person name="Yu X."/>
            <person name="Hao Y."/>
            <person name="Huang J."/>
            <person name="Zhao X.W."/>
            <person name="Ke S."/>
            <person name="Chen Y.Y."/>
            <person name="Wu W.L."/>
            <person name="Hsu J.L."/>
            <person name="Lin Y.F."/>
            <person name="Huang M.D."/>
            <person name="Li C.Y."/>
            <person name="Huang L."/>
            <person name="Wang Z.W."/>
            <person name="Zhao X."/>
            <person name="Zhong W.Y."/>
            <person name="Peng D.H."/>
            <person name="Ahmad S."/>
            <person name="Lan S."/>
            <person name="Zhang J.S."/>
            <person name="Tsai W.C."/>
            <person name="Van de Peer Y."/>
            <person name="Liu Z.J."/>
        </authorList>
    </citation>
    <scope>NUCLEOTIDE SEQUENCE</scope>
    <source>
        <strain evidence="2">CP</strain>
    </source>
</reference>
<feature type="transmembrane region" description="Helical" evidence="1">
    <location>
        <begin position="6"/>
        <end position="22"/>
    </location>
</feature>
<keyword evidence="1" id="KW-0472">Membrane</keyword>
<evidence type="ECO:0000313" key="2">
    <source>
        <dbReference type="EMBL" id="KAK1312083.1"/>
    </source>
</evidence>
<proteinExistence type="predicted"/>
<protein>
    <submittedName>
        <fullName evidence="2">Uncharacterized protein</fullName>
    </submittedName>
</protein>
<organism evidence="2 3">
    <name type="scientific">Acorus calamus</name>
    <name type="common">Sweet flag</name>
    <dbReference type="NCBI Taxonomy" id="4465"/>
    <lineage>
        <taxon>Eukaryota</taxon>
        <taxon>Viridiplantae</taxon>
        <taxon>Streptophyta</taxon>
        <taxon>Embryophyta</taxon>
        <taxon>Tracheophyta</taxon>
        <taxon>Spermatophyta</taxon>
        <taxon>Magnoliopsida</taxon>
        <taxon>Liliopsida</taxon>
        <taxon>Acoraceae</taxon>
        <taxon>Acorus</taxon>
    </lineage>
</organism>
<dbReference type="AlphaFoldDB" id="A0AAV9EIN4"/>